<dbReference type="PANTHER" id="PTHR48051:SF1">
    <property type="entry name" value="RAS SUPPRESSOR PROTEIN 1"/>
    <property type="match status" value="1"/>
</dbReference>
<keyword evidence="1" id="KW-0433">Leucine-rich repeat</keyword>
<dbReference type="GO" id="GO:0005737">
    <property type="term" value="C:cytoplasm"/>
    <property type="evidence" value="ECO:0007669"/>
    <property type="project" value="TreeGrafter"/>
</dbReference>
<dbReference type="Pfam" id="PF00560">
    <property type="entry name" value="LRR_1"/>
    <property type="match status" value="1"/>
</dbReference>
<evidence type="ECO:0000256" key="1">
    <source>
        <dbReference type="ARBA" id="ARBA00022614"/>
    </source>
</evidence>
<proteinExistence type="predicted"/>
<feature type="domain" description="Disease resistance R13L4/SHOC-2-like LRR" evidence="3">
    <location>
        <begin position="176"/>
        <end position="255"/>
    </location>
</feature>
<dbReference type="PANTHER" id="PTHR48051">
    <property type="match status" value="1"/>
</dbReference>
<dbReference type="Gene3D" id="3.80.10.10">
    <property type="entry name" value="Ribonuclease Inhibitor"/>
    <property type="match status" value="2"/>
</dbReference>
<dbReference type="PROSITE" id="PS51450">
    <property type="entry name" value="LRR"/>
    <property type="match status" value="3"/>
</dbReference>
<gene>
    <name evidence="5" type="ORF">QYT958_LOCUS3900</name>
    <name evidence="4" type="ORF">UJA718_LOCUS17945</name>
</gene>
<dbReference type="InterPro" id="IPR001611">
    <property type="entry name" value="Leu-rich_rpt"/>
</dbReference>
<protein>
    <recommendedName>
        <fullName evidence="3">Disease resistance R13L4/SHOC-2-like LRR domain-containing protein</fullName>
    </recommendedName>
</protein>
<evidence type="ECO:0000313" key="6">
    <source>
        <dbReference type="Proteomes" id="UP000663848"/>
    </source>
</evidence>
<comment type="caution">
    <text evidence="5">The sequence shown here is derived from an EMBL/GenBank/DDBJ whole genome shotgun (WGS) entry which is preliminary data.</text>
</comment>
<reference evidence="5" key="1">
    <citation type="submission" date="2021-02" db="EMBL/GenBank/DDBJ databases">
        <authorList>
            <person name="Nowell W R."/>
        </authorList>
    </citation>
    <scope>NUCLEOTIDE SEQUENCE</scope>
</reference>
<dbReference type="AlphaFoldDB" id="A0A820UWJ8"/>
<evidence type="ECO:0000313" key="5">
    <source>
        <dbReference type="EMBL" id="CAF4491564.1"/>
    </source>
</evidence>
<dbReference type="InterPro" id="IPR050216">
    <property type="entry name" value="LRR_domain-containing"/>
</dbReference>
<sequence>MPLLNENNMELELENFYDDDDYADDDYERFHGLLIRRKTSYSTQTAKSSSKAKLSARQQTDTIQVDRAIACALKAHPKTFKFTQKGLQYLPPSIKHLSVCDGLRELDLYGNQLKALPDEIGKLKSVEICNLGEIKKTHQGNNHFEDLPIVLGSLPRLIKLLLFNNHLGNLSLSLSFSKLSNLRILNLNNNAITQIPSDIGILVNLEILTIEHNQLVEIPREIGLCTRLIELHFGYNCLTKLPLEIGYLIDLKKLVLHRNNLLELPESITNLKTSLKLLDVACNNLRIFPSKFHTLHLKEFYAEHNPLLEHSPIHSIQENEILTLKELCARHSMNELRNPTFDFQPTLRDRIQHNKKAKDILMQCTECQFCHNYFLNTWLECVEFIDVQRTFKGVKNHSDQVISVIPQRALLCSYECFNSPGHNYYGVAFT</sequence>
<dbReference type="InterPro" id="IPR055414">
    <property type="entry name" value="LRR_R13L4/SHOC2-like"/>
</dbReference>
<accession>A0A820UWJ8</accession>
<evidence type="ECO:0000259" key="3">
    <source>
        <dbReference type="Pfam" id="PF23598"/>
    </source>
</evidence>
<dbReference type="Proteomes" id="UP000663873">
    <property type="component" value="Unassembled WGS sequence"/>
</dbReference>
<dbReference type="InterPro" id="IPR032675">
    <property type="entry name" value="LRR_dom_sf"/>
</dbReference>
<dbReference type="SUPFAM" id="SSF52058">
    <property type="entry name" value="L domain-like"/>
    <property type="match status" value="1"/>
</dbReference>
<evidence type="ECO:0000256" key="2">
    <source>
        <dbReference type="ARBA" id="ARBA00022737"/>
    </source>
</evidence>
<keyword evidence="2" id="KW-0677">Repeat</keyword>
<dbReference type="EMBL" id="CAJOBP010002971">
    <property type="protein sequence ID" value="CAF4383840.1"/>
    <property type="molecule type" value="Genomic_DNA"/>
</dbReference>
<evidence type="ECO:0000313" key="7">
    <source>
        <dbReference type="Proteomes" id="UP000663873"/>
    </source>
</evidence>
<dbReference type="SMART" id="SM00369">
    <property type="entry name" value="LRR_TYP"/>
    <property type="match status" value="4"/>
</dbReference>
<keyword evidence="7" id="KW-1185">Reference proteome</keyword>
<dbReference type="Proteomes" id="UP000663848">
    <property type="component" value="Unassembled WGS sequence"/>
</dbReference>
<dbReference type="EMBL" id="CAJOBR010000287">
    <property type="protein sequence ID" value="CAF4491564.1"/>
    <property type="molecule type" value="Genomic_DNA"/>
</dbReference>
<organism evidence="5 6">
    <name type="scientific">Rotaria socialis</name>
    <dbReference type="NCBI Taxonomy" id="392032"/>
    <lineage>
        <taxon>Eukaryota</taxon>
        <taxon>Metazoa</taxon>
        <taxon>Spiralia</taxon>
        <taxon>Gnathifera</taxon>
        <taxon>Rotifera</taxon>
        <taxon>Eurotatoria</taxon>
        <taxon>Bdelloidea</taxon>
        <taxon>Philodinida</taxon>
        <taxon>Philodinidae</taxon>
        <taxon>Rotaria</taxon>
    </lineage>
</organism>
<dbReference type="Pfam" id="PF23598">
    <property type="entry name" value="LRR_14"/>
    <property type="match status" value="1"/>
</dbReference>
<dbReference type="InterPro" id="IPR003591">
    <property type="entry name" value="Leu-rich_rpt_typical-subtyp"/>
</dbReference>
<evidence type="ECO:0000313" key="4">
    <source>
        <dbReference type="EMBL" id="CAF4383840.1"/>
    </source>
</evidence>
<name>A0A820UWJ8_9BILA</name>